<dbReference type="FunFam" id="3.40.50.300:FF:000540">
    <property type="entry name" value="probable ATP-dependent RNA helicase DHX34"/>
    <property type="match status" value="1"/>
</dbReference>
<keyword evidence="3" id="KW-0347">Helicase</keyword>
<dbReference type="CDD" id="cd18791">
    <property type="entry name" value="SF2_C_RHA"/>
    <property type="match status" value="1"/>
</dbReference>
<feature type="domain" description="Helicase C-terminal" evidence="7">
    <location>
        <begin position="372"/>
        <end position="540"/>
    </location>
</feature>
<dbReference type="FunFam" id="1.20.120.1080:FF:000005">
    <property type="entry name" value="ATP-dependent helicase HrpA"/>
    <property type="match status" value="1"/>
</dbReference>
<evidence type="ECO:0000256" key="4">
    <source>
        <dbReference type="ARBA" id="ARBA00022840"/>
    </source>
</evidence>
<dbReference type="PANTHER" id="PTHR18934">
    <property type="entry name" value="ATP-DEPENDENT RNA HELICASE"/>
    <property type="match status" value="1"/>
</dbReference>
<dbReference type="GO" id="GO:0004386">
    <property type="term" value="F:helicase activity"/>
    <property type="evidence" value="ECO:0007669"/>
    <property type="project" value="UniProtKB-KW"/>
</dbReference>
<evidence type="ECO:0000256" key="3">
    <source>
        <dbReference type="ARBA" id="ARBA00022806"/>
    </source>
</evidence>
<dbReference type="SMART" id="SM00490">
    <property type="entry name" value="HELICc"/>
    <property type="match status" value="1"/>
</dbReference>
<keyword evidence="8" id="KW-1185">Reference proteome</keyword>
<feature type="compositionally biased region" description="Basic and acidic residues" evidence="5">
    <location>
        <begin position="1066"/>
        <end position="1086"/>
    </location>
</feature>
<feature type="domain" description="Helicase ATP-binding" evidence="6">
    <location>
        <begin position="174"/>
        <end position="334"/>
    </location>
</feature>
<dbReference type="Proteomes" id="UP000025227">
    <property type="component" value="Unplaced"/>
</dbReference>
<sequence>HLHTSSDGALSQKFKSCTCMYSLTGQEYDSFKNVLFNHYLGCSASEGSSRGTERDNKDASQESLDTQKRFINNYFNRFLRNGGESKDHFDLKRLKCDDYGIPQDISKRYFVFAQRNFQDPPNHLSHIPPWMIRHFEYAVQLSMDFVNDLKFKKMKELRKSQKDLPIAERKNEILELLQDNQVLIIAGDTGCGKSTQVPQYLLQNGYVGIACTQPRRIACTALARRVAYETLNAYGTEVAYQIRFETTKSKRTKMLFLTEGLLLRQMENDSLLQQYNVVILDEVHERHLSSDLLIGLLRDLIGKRDDLKLILMSATINLELFKNYFEGAPVVQVPGRLFPIQLRYHPIKQYIAENEKKSHKIDPEPYVRILELIDKQFPSTERGDALVFLNGVAEITTVAETLKTYAELTKGWIILLLHSTLSVDEQDKVFDVAPSGVRKCILSTNIAETSVTIDGIRFVIDSGKVNLIKHETSSGTQKLSEFWVSKASADQRKGRAGRTGPGICYRLYSEEQYNKMEDFTTSEINRVSLQDMALRMISLNLGLDPRTFPFIERPEEEKLNEALNILKFQGVLYPDRENQLTALGSTIAKLPVDVAIAKMLVLGCVVDHVEVILTVAAGLSVQSPFTNRSYRELDVVQRREGLTNSMGDPFTLIEIFREWMLQKSTTGKVRRWALENGIDEHRMFEISKLRFQYRQILEDAGLIEKPDAHELGEDDSRQRRIDQGDRKKLLDMKREARNQEKTRKVLRADKHFDSILNEMEEEDLENEKDPLKTDVKTVEFLLSYKQRDFELIRRTHKLRRKDAEVIRVIIAAGLYPNYTFPDPLNKYQHGQEMFVHTRMKPFTLIHPNSTIAQYHAETLEPRADSEGRSVRHKILFYGLLLETTKPYICNVLPLPALNLLLFAKKVICDDWKSVLVDEFVEFTFSRDSHCKEILQLSTQIRMELNRGLQRKLYGQDFSARVLTDLINRLAYQLCEGDIEISMKRMAHPSKNLEDVGFFTPDGEVQLEFEDPVENQTMKVEAVEDEDNIDTETTDMPSVGDAPVTSDEKIKKEKKPTYYELLQQRMRQREAQAAGEDHVQDKKPRLE</sequence>
<dbReference type="GO" id="GO:0003723">
    <property type="term" value="F:RNA binding"/>
    <property type="evidence" value="ECO:0007669"/>
    <property type="project" value="TreeGrafter"/>
</dbReference>
<dbReference type="SMART" id="SM00487">
    <property type="entry name" value="DEXDc"/>
    <property type="match status" value="1"/>
</dbReference>
<dbReference type="InterPro" id="IPR014001">
    <property type="entry name" value="Helicase_ATP-bd"/>
</dbReference>
<dbReference type="Pfam" id="PF07717">
    <property type="entry name" value="OB_NTP_bind"/>
    <property type="match status" value="1"/>
</dbReference>
<organism evidence="8 9">
    <name type="scientific">Haemonchus contortus</name>
    <name type="common">Barber pole worm</name>
    <dbReference type="NCBI Taxonomy" id="6289"/>
    <lineage>
        <taxon>Eukaryota</taxon>
        <taxon>Metazoa</taxon>
        <taxon>Ecdysozoa</taxon>
        <taxon>Nematoda</taxon>
        <taxon>Chromadorea</taxon>
        <taxon>Rhabditida</taxon>
        <taxon>Rhabditina</taxon>
        <taxon>Rhabditomorpha</taxon>
        <taxon>Strongyloidea</taxon>
        <taxon>Trichostrongylidae</taxon>
        <taxon>Haemonchus</taxon>
    </lineage>
</organism>
<proteinExistence type="predicted"/>
<dbReference type="Pfam" id="PF00270">
    <property type="entry name" value="DEAD"/>
    <property type="match status" value="1"/>
</dbReference>
<evidence type="ECO:0000313" key="9">
    <source>
        <dbReference type="WBParaSite" id="HCON_00121980-00001"/>
    </source>
</evidence>
<dbReference type="GO" id="GO:0005524">
    <property type="term" value="F:ATP binding"/>
    <property type="evidence" value="ECO:0007669"/>
    <property type="project" value="UniProtKB-KW"/>
</dbReference>
<feature type="compositionally biased region" description="Basic and acidic residues" evidence="5">
    <location>
        <begin position="1045"/>
        <end position="1056"/>
    </location>
</feature>
<dbReference type="AlphaFoldDB" id="A0A7I4YPY8"/>
<dbReference type="GO" id="GO:0016787">
    <property type="term" value="F:hydrolase activity"/>
    <property type="evidence" value="ECO:0007669"/>
    <property type="project" value="UniProtKB-KW"/>
</dbReference>
<evidence type="ECO:0000256" key="2">
    <source>
        <dbReference type="ARBA" id="ARBA00022801"/>
    </source>
</evidence>
<keyword evidence="1" id="KW-0547">Nucleotide-binding</keyword>
<dbReference type="OMA" id="FERSRTQ"/>
<evidence type="ECO:0000259" key="7">
    <source>
        <dbReference type="PROSITE" id="PS51194"/>
    </source>
</evidence>
<dbReference type="FunFam" id="3.40.50.300:FF:000725">
    <property type="entry name" value="probable ATP-dependent RNA helicase DHX34"/>
    <property type="match status" value="1"/>
</dbReference>
<dbReference type="PROSITE" id="PS51192">
    <property type="entry name" value="HELICASE_ATP_BIND_1"/>
    <property type="match status" value="1"/>
</dbReference>
<reference evidence="9" key="1">
    <citation type="submission" date="2020-12" db="UniProtKB">
        <authorList>
            <consortium name="WormBaseParasite"/>
        </authorList>
    </citation>
    <scope>IDENTIFICATION</scope>
    <source>
        <strain evidence="9">MHco3</strain>
    </source>
</reference>
<dbReference type="SMART" id="SM00847">
    <property type="entry name" value="HA2"/>
    <property type="match status" value="1"/>
</dbReference>
<dbReference type="PANTHER" id="PTHR18934:SF221">
    <property type="entry name" value="ATP-DEPENDENT RNA HELICASE DHX34-RELATED"/>
    <property type="match status" value="1"/>
</dbReference>
<evidence type="ECO:0000256" key="5">
    <source>
        <dbReference type="SAM" id="MobiDB-lite"/>
    </source>
</evidence>
<dbReference type="CDD" id="cd17979">
    <property type="entry name" value="DEXHc_DHX34"/>
    <property type="match status" value="1"/>
</dbReference>
<dbReference type="InterPro" id="IPR011545">
    <property type="entry name" value="DEAD/DEAH_box_helicase_dom"/>
</dbReference>
<dbReference type="SUPFAM" id="SSF52540">
    <property type="entry name" value="P-loop containing nucleoside triphosphate hydrolases"/>
    <property type="match status" value="1"/>
</dbReference>
<name>A0A7I4YPY8_HAECO</name>
<accession>A0A7I4YPY8</accession>
<dbReference type="OrthoDB" id="3363059at2759"/>
<dbReference type="Pfam" id="PF00271">
    <property type="entry name" value="Helicase_C"/>
    <property type="match status" value="1"/>
</dbReference>
<dbReference type="Gene3D" id="3.40.50.300">
    <property type="entry name" value="P-loop containing nucleotide triphosphate hydrolases"/>
    <property type="match status" value="2"/>
</dbReference>
<protein>
    <submittedName>
        <fullName evidence="9">ATP-dependent RNA helicase DHX34</fullName>
    </submittedName>
</protein>
<evidence type="ECO:0000313" key="8">
    <source>
        <dbReference type="Proteomes" id="UP000025227"/>
    </source>
</evidence>
<dbReference type="InterPro" id="IPR001650">
    <property type="entry name" value="Helicase_C-like"/>
</dbReference>
<dbReference type="Gene3D" id="1.20.120.1080">
    <property type="match status" value="1"/>
</dbReference>
<keyword evidence="2" id="KW-0378">Hydrolase</keyword>
<dbReference type="PROSITE" id="PS51194">
    <property type="entry name" value="HELICASE_CTER"/>
    <property type="match status" value="1"/>
</dbReference>
<dbReference type="InterPro" id="IPR007502">
    <property type="entry name" value="Helicase-assoc_dom"/>
</dbReference>
<dbReference type="InterPro" id="IPR011709">
    <property type="entry name" value="DEAD-box_helicase_OB_fold"/>
</dbReference>
<evidence type="ECO:0000256" key="1">
    <source>
        <dbReference type="ARBA" id="ARBA00022741"/>
    </source>
</evidence>
<feature type="region of interest" description="Disordered" evidence="5">
    <location>
        <begin position="1025"/>
        <end position="1086"/>
    </location>
</feature>
<dbReference type="WBParaSite" id="HCON_00121980-00001">
    <property type="protein sequence ID" value="HCON_00121980-00001"/>
    <property type="gene ID" value="HCON_00121980"/>
</dbReference>
<dbReference type="InterPro" id="IPR027417">
    <property type="entry name" value="P-loop_NTPase"/>
</dbReference>
<evidence type="ECO:0000259" key="6">
    <source>
        <dbReference type="PROSITE" id="PS51192"/>
    </source>
</evidence>
<keyword evidence="4" id="KW-0067">ATP-binding</keyword>